<dbReference type="Pfam" id="PF01757">
    <property type="entry name" value="Acyl_transf_3"/>
    <property type="match status" value="1"/>
</dbReference>
<dbReference type="RefSeq" id="WP_407137812.1">
    <property type="nucleotide sequence ID" value="NZ_JBGQPK010000113.1"/>
</dbReference>
<dbReference type="PANTHER" id="PTHR37312">
    <property type="entry name" value="MEMBRANE-BOUND ACYLTRANSFERASE YKRP-RELATED"/>
    <property type="match status" value="1"/>
</dbReference>
<keyword evidence="4" id="KW-1185">Reference proteome</keyword>
<proteinExistence type="predicted"/>
<feature type="transmembrane region" description="Helical" evidence="1">
    <location>
        <begin position="279"/>
        <end position="300"/>
    </location>
</feature>
<keyword evidence="3" id="KW-0808">Transferase</keyword>
<evidence type="ECO:0000313" key="3">
    <source>
        <dbReference type="EMBL" id="MFL2030447.1"/>
    </source>
</evidence>
<keyword evidence="1" id="KW-0812">Transmembrane</keyword>
<dbReference type="Proteomes" id="UP001625389">
    <property type="component" value="Unassembled WGS sequence"/>
</dbReference>
<feature type="transmembrane region" description="Helical" evidence="1">
    <location>
        <begin position="132"/>
        <end position="152"/>
    </location>
</feature>
<feature type="domain" description="Acyltransferase 3" evidence="2">
    <location>
        <begin position="13"/>
        <end position="339"/>
    </location>
</feature>
<feature type="transmembrane region" description="Helical" evidence="1">
    <location>
        <begin position="164"/>
        <end position="183"/>
    </location>
</feature>
<feature type="transmembrane region" description="Helical" evidence="1">
    <location>
        <begin position="72"/>
        <end position="98"/>
    </location>
</feature>
<dbReference type="InterPro" id="IPR002656">
    <property type="entry name" value="Acyl_transf_3_dom"/>
</dbReference>
<evidence type="ECO:0000256" key="1">
    <source>
        <dbReference type="SAM" id="Phobius"/>
    </source>
</evidence>
<organism evidence="3 4">
    <name type="scientific">Loigolactobacillus zhaoyuanensis</name>
    <dbReference type="NCBI Taxonomy" id="2486017"/>
    <lineage>
        <taxon>Bacteria</taxon>
        <taxon>Bacillati</taxon>
        <taxon>Bacillota</taxon>
        <taxon>Bacilli</taxon>
        <taxon>Lactobacillales</taxon>
        <taxon>Lactobacillaceae</taxon>
        <taxon>Loigolactobacillus</taxon>
    </lineage>
</organism>
<sequence>MEYSGSIHKKRVAWIDISRGIAIIAVIIGHSLGSYFPDYFASIIFAFHMPIFFILSGYLYREKEYKRAFTNNFFNLILPYFTVVVIELIILIACRLVPNPILYSRFGSVRQISLAAIYGIGGAAVTPWQNGIPWIGAIWFLLAMFFGAQIFNVIMQAPFKKYSLFFKGGLVLMLSFFGAFSAHYLTLPFSLNAALMAQLFFFSGYLVHEYDVLNQLASYIYIILAIIWLSSAATGLFTMSMASPNSVTFVNIIGGVASSLCVMRFSILLENHFQDKGIWIKNILIFWGSQSLIILCFHLIDLDSVQIWPHIIAYSSKIFPYGVAVIIGIIYRIVFASFFALIIRYLPGVRNLFMHRKYPFKFFTNR</sequence>
<keyword evidence="1" id="KW-1133">Transmembrane helix</keyword>
<accession>A0ABW8UI29</accession>
<dbReference type="EMBL" id="JBGQPK010000113">
    <property type="protein sequence ID" value="MFL2030447.1"/>
    <property type="molecule type" value="Genomic_DNA"/>
</dbReference>
<reference evidence="3 4" key="1">
    <citation type="submission" date="2024-08" db="EMBL/GenBank/DDBJ databases">
        <authorList>
            <person name="Arias E."/>
        </authorList>
    </citation>
    <scope>NUCLEOTIDE SEQUENCE [LARGE SCALE GENOMIC DNA]</scope>
    <source>
        <strain evidence="3 4">FAM 25317</strain>
    </source>
</reference>
<dbReference type="InterPro" id="IPR052734">
    <property type="entry name" value="Nod_factor_acetyltransferase"/>
</dbReference>
<dbReference type="GO" id="GO:0016746">
    <property type="term" value="F:acyltransferase activity"/>
    <property type="evidence" value="ECO:0007669"/>
    <property type="project" value="UniProtKB-KW"/>
</dbReference>
<gene>
    <name evidence="3" type="ORF">ACEN34_12715</name>
</gene>
<keyword evidence="3" id="KW-0012">Acyltransferase</keyword>
<comment type="caution">
    <text evidence="3">The sequence shown here is derived from an EMBL/GenBank/DDBJ whole genome shotgun (WGS) entry which is preliminary data.</text>
</comment>
<keyword evidence="1" id="KW-0472">Membrane</keyword>
<feature type="transmembrane region" description="Helical" evidence="1">
    <location>
        <begin position="320"/>
        <end position="346"/>
    </location>
</feature>
<feature type="transmembrane region" description="Helical" evidence="1">
    <location>
        <begin position="219"/>
        <end position="242"/>
    </location>
</feature>
<feature type="transmembrane region" description="Helical" evidence="1">
    <location>
        <begin position="189"/>
        <end position="207"/>
    </location>
</feature>
<name>A0ABW8UI29_9LACO</name>
<feature type="transmembrane region" description="Helical" evidence="1">
    <location>
        <begin position="39"/>
        <end position="60"/>
    </location>
</feature>
<feature type="transmembrane region" description="Helical" evidence="1">
    <location>
        <begin position="12"/>
        <end position="33"/>
    </location>
</feature>
<protein>
    <submittedName>
        <fullName evidence="3">Acyltransferase family protein</fullName>
    </submittedName>
</protein>
<evidence type="ECO:0000259" key="2">
    <source>
        <dbReference type="Pfam" id="PF01757"/>
    </source>
</evidence>
<feature type="transmembrane region" description="Helical" evidence="1">
    <location>
        <begin position="248"/>
        <end position="267"/>
    </location>
</feature>
<evidence type="ECO:0000313" key="4">
    <source>
        <dbReference type="Proteomes" id="UP001625389"/>
    </source>
</evidence>
<dbReference type="PANTHER" id="PTHR37312:SF1">
    <property type="entry name" value="MEMBRANE-BOUND ACYLTRANSFERASE YKRP-RELATED"/>
    <property type="match status" value="1"/>
</dbReference>